<dbReference type="RefSeq" id="WP_093884152.1">
    <property type="nucleotide sequence ID" value="NZ_FOBS01000022.1"/>
</dbReference>
<evidence type="ECO:0000313" key="1">
    <source>
        <dbReference type="EMBL" id="SEM55818.1"/>
    </source>
</evidence>
<gene>
    <name evidence="1" type="ORF">SAMN04489760_12212</name>
</gene>
<dbReference type="OrthoDB" id="5421655at2"/>
<accession>A0A1H7ZE64</accession>
<evidence type="ECO:0000313" key="2">
    <source>
        <dbReference type="Proteomes" id="UP000198744"/>
    </source>
</evidence>
<reference evidence="1 2" key="1">
    <citation type="submission" date="2016-10" db="EMBL/GenBank/DDBJ databases">
        <authorList>
            <person name="de Groot N.N."/>
        </authorList>
    </citation>
    <scope>NUCLEOTIDE SEQUENCE [LARGE SCALE GENOMIC DNA]</scope>
    <source>
        <strain evidence="1 2">DSM 8423</strain>
    </source>
</reference>
<dbReference type="Proteomes" id="UP000198744">
    <property type="component" value="Unassembled WGS sequence"/>
</dbReference>
<sequence length="171" mass="19374">MAEIKSTLDLIMERTKGLTMTEEEKKALHSRELRGRVKGWVQKCLDGTLDLVRLQEEIEKGKATEPELLSALFSELLERIDPDGENDLLFQIMEGVLRRDAAPLRGLIGGYEAEHAEKTQAMTVKAKNDLAQRGISGSAVLPNLDRDLQWKRDREQLKALYAQRIRSAAEF</sequence>
<name>A0A1H7ZE64_9BACT</name>
<organism evidence="1 2">
    <name type="scientific">Syntrophus gentianae</name>
    <dbReference type="NCBI Taxonomy" id="43775"/>
    <lineage>
        <taxon>Bacteria</taxon>
        <taxon>Pseudomonadati</taxon>
        <taxon>Thermodesulfobacteriota</taxon>
        <taxon>Syntrophia</taxon>
        <taxon>Syntrophales</taxon>
        <taxon>Syntrophaceae</taxon>
        <taxon>Syntrophus</taxon>
    </lineage>
</organism>
<keyword evidence="2" id="KW-1185">Reference proteome</keyword>
<dbReference type="EMBL" id="FOBS01000022">
    <property type="protein sequence ID" value="SEM55818.1"/>
    <property type="molecule type" value="Genomic_DNA"/>
</dbReference>
<proteinExistence type="predicted"/>
<dbReference type="AlphaFoldDB" id="A0A1H7ZE64"/>
<protein>
    <submittedName>
        <fullName evidence="1">Uncharacterized protein</fullName>
    </submittedName>
</protein>